<gene>
    <name evidence="8" type="primary">rbcX</name>
    <name evidence="10" type="ORF">L3556_01100</name>
</gene>
<protein>
    <recommendedName>
        <fullName evidence="6 8">RuBisCO chaperone RbcX</fullName>
    </recommendedName>
</protein>
<dbReference type="InterPro" id="IPR046381">
    <property type="entry name" value="RbcX"/>
</dbReference>
<evidence type="ECO:0000256" key="5">
    <source>
        <dbReference type="ARBA" id="ARBA00023669"/>
    </source>
</evidence>
<keyword evidence="3 8" id="KW-0143">Chaperone</keyword>
<keyword evidence="5 8" id="KW-1282">Carboxysome</keyword>
<keyword evidence="2 8" id="KW-0602">Photosynthesis</keyword>
<dbReference type="NCBIfam" id="NF047598">
    <property type="entry name" value="ChaprRbcXCyano"/>
    <property type="match status" value="1"/>
</dbReference>
<dbReference type="EMBL" id="JAKKUT010000001">
    <property type="protein sequence ID" value="MDG2989534.1"/>
    <property type="molecule type" value="Genomic_DNA"/>
</dbReference>
<keyword evidence="11" id="KW-1185">Reference proteome</keyword>
<dbReference type="Proteomes" id="UP001154265">
    <property type="component" value="Unassembled WGS sequence"/>
</dbReference>
<organism evidence="10 11">
    <name type="scientific">Candidatus Synechococcus calcipolaris G9</name>
    <dbReference type="NCBI Taxonomy" id="1497997"/>
    <lineage>
        <taxon>Bacteria</taxon>
        <taxon>Bacillati</taxon>
        <taxon>Cyanobacteriota</taxon>
        <taxon>Cyanophyceae</taxon>
        <taxon>Synechococcales</taxon>
        <taxon>Synechococcaceae</taxon>
        <taxon>Synechococcus</taxon>
    </lineage>
</organism>
<evidence type="ECO:0000256" key="7">
    <source>
        <dbReference type="ARBA" id="ARBA00024446"/>
    </source>
</evidence>
<evidence type="ECO:0000256" key="8">
    <source>
        <dbReference type="HAMAP-Rule" id="MF_00855"/>
    </source>
</evidence>
<dbReference type="HAMAP" id="MF_00855">
    <property type="entry name" value="RbcX"/>
    <property type="match status" value="1"/>
</dbReference>
<keyword evidence="4 8" id="KW-0120">Carbon dioxide fixation</keyword>
<dbReference type="Pfam" id="PF02341">
    <property type="entry name" value="RbcX"/>
    <property type="match status" value="1"/>
</dbReference>
<dbReference type="PANTHER" id="PTHR33791">
    <property type="entry name" value="CHAPERONIN-LIKE RBCX PROTEIN 1, CHLOROPLASTIC"/>
    <property type="match status" value="1"/>
</dbReference>
<keyword evidence="1 8" id="KW-0963">Cytoplasm</keyword>
<comment type="caution">
    <text evidence="10">The sequence shown here is derived from an EMBL/GenBank/DDBJ whole genome shotgun (WGS) entry which is preliminary data.</text>
</comment>
<accession>A0ABT6EUI4</accession>
<evidence type="ECO:0000256" key="1">
    <source>
        <dbReference type="ARBA" id="ARBA00022490"/>
    </source>
</evidence>
<reference evidence="10" key="1">
    <citation type="journal article" date="2022" name="Genome Biol. Evol.">
        <title>A New Gene Family Diagnostic for Intracellular Biomineralization of Amorphous Ca Carbonates by Cyanobacteria.</title>
        <authorList>
            <person name="Benzerara K."/>
            <person name="Duprat E."/>
            <person name="Bitard-Feildel T."/>
            <person name="Caumes G."/>
            <person name="Cassier-Chauvat C."/>
            <person name="Chauvat F."/>
            <person name="Dezi M."/>
            <person name="Diop S.I."/>
            <person name="Gaschignard G."/>
            <person name="Gorgen S."/>
            <person name="Gugger M."/>
            <person name="Lopez-Garcia P."/>
            <person name="Millet M."/>
            <person name="Skouri-Panet F."/>
            <person name="Moreira D."/>
            <person name="Callebaut I."/>
        </authorList>
    </citation>
    <scope>NUCLEOTIDE SEQUENCE</scope>
    <source>
        <strain evidence="10">G9</strain>
    </source>
</reference>
<name>A0ABT6EUI4_9SYNE</name>
<dbReference type="RefSeq" id="WP_277865457.1">
    <property type="nucleotide sequence ID" value="NZ_JAKKUT010000001.1"/>
</dbReference>
<proteinExistence type="inferred from homology"/>
<evidence type="ECO:0000256" key="4">
    <source>
        <dbReference type="ARBA" id="ARBA00023300"/>
    </source>
</evidence>
<evidence type="ECO:0000256" key="9">
    <source>
        <dbReference type="SAM" id="MobiDB-lite"/>
    </source>
</evidence>
<comment type="subunit">
    <text evidence="8">Homodimer. Interacts with the exposed C-terminal peptide of RbcL via its central cleft, contacts a second RbcL monomer via its peripheral polar surface.</text>
</comment>
<evidence type="ECO:0000313" key="10">
    <source>
        <dbReference type="EMBL" id="MDG2989534.1"/>
    </source>
</evidence>
<evidence type="ECO:0000256" key="3">
    <source>
        <dbReference type="ARBA" id="ARBA00023186"/>
    </source>
</evidence>
<evidence type="ECO:0000256" key="6">
    <source>
        <dbReference type="ARBA" id="ARBA00023866"/>
    </source>
</evidence>
<dbReference type="Gene3D" id="1.10.1200.210">
    <property type="entry name" value="Chaperonin-like RbcX"/>
    <property type="match status" value="1"/>
</dbReference>
<comment type="function">
    <text evidence="8">An RbcL-specific chaperone. The central cleft of the RbcX homodimer (RbcX2) binds the C-terminus of an RbcL monomer, stabilizing the C-terminus and probably preventing its reassociation with chaperonin GroEL-ES. At the same time the peripheral region of RbcX2 binds a second RbcL monomer, bridging the RbcL homodimers in the correct orientation. The RbcX2(2)-bound RbcL dimers then assemble into the RbcL8 core (RbcL8-(RbcX2)8). RbcS binding triggers the release of RbcX2.</text>
</comment>
<dbReference type="PANTHER" id="PTHR33791:SF1">
    <property type="entry name" value="RUBISCO CHAPERONE RBCX"/>
    <property type="match status" value="1"/>
</dbReference>
<dbReference type="InterPro" id="IPR003435">
    <property type="entry name" value="Chaperonin_RcbX"/>
</dbReference>
<evidence type="ECO:0000313" key="11">
    <source>
        <dbReference type="Proteomes" id="UP001154265"/>
    </source>
</evidence>
<comment type="subcellular location">
    <subcellularLocation>
        <location evidence="8">Carboxysome</location>
    </subcellularLocation>
    <subcellularLocation>
        <location evidence="8">Cytoplasm</location>
    </subcellularLocation>
    <text evidence="8">Most protein is cytoplasmic, but some is in the carboxysome.</text>
</comment>
<comment type="domain">
    <text evidence="8">The homodimer has 2 functional domains, a central cleft essential for production of soluble RbcL in which the RbcL peptide binds, and a polar surface which plays a role in correct RbcL subunit arrangement.</text>
</comment>
<feature type="region of interest" description="Disordered" evidence="9">
    <location>
        <begin position="106"/>
        <end position="133"/>
    </location>
</feature>
<evidence type="ECO:0000256" key="2">
    <source>
        <dbReference type="ARBA" id="ARBA00022531"/>
    </source>
</evidence>
<keyword evidence="7" id="KW-1283">Bacterial microcompartment</keyword>
<reference evidence="10" key="2">
    <citation type="submission" date="2022-01" db="EMBL/GenBank/DDBJ databases">
        <authorList>
            <person name="Zivanovic Y."/>
            <person name="Moreira D."/>
            <person name="Lopez-Garcia P."/>
        </authorList>
    </citation>
    <scope>NUCLEOTIDE SEQUENCE</scope>
    <source>
        <strain evidence="10">G9</strain>
    </source>
</reference>
<sequence>MDVKYIAKETVKTLISYLTYQAVRTVIAQLAETDPPRSLWLQRFSTPSKVQDGERYLHDLFQEQQDLAFRILTVREHMGDLVADYLPEMLRTGIQQANMQQRCQQLERMTQVTATEPEAHPQPPPQAAEDSAL</sequence>
<dbReference type="InterPro" id="IPR038052">
    <property type="entry name" value="Chaperonin_RbcX_sf"/>
</dbReference>
<dbReference type="SUPFAM" id="SSF158615">
    <property type="entry name" value="RbcX-like"/>
    <property type="match status" value="1"/>
</dbReference>
<comment type="similarity">
    <text evidence="8">Belongs to the RbcX family.</text>
</comment>